<dbReference type="Proteomes" id="UP001583193">
    <property type="component" value="Unassembled WGS sequence"/>
</dbReference>
<name>A0ABR3XDX2_9EURO</name>
<accession>A0ABR3XDX2</accession>
<gene>
    <name evidence="1" type="ORF">Plec18167_006045</name>
</gene>
<dbReference type="EMBL" id="JAVDPF010000020">
    <property type="protein sequence ID" value="KAL1874111.1"/>
    <property type="molecule type" value="Genomic_DNA"/>
</dbReference>
<evidence type="ECO:0000313" key="2">
    <source>
        <dbReference type="Proteomes" id="UP001583193"/>
    </source>
</evidence>
<protein>
    <submittedName>
        <fullName evidence="1">Uncharacterized protein</fullName>
    </submittedName>
</protein>
<evidence type="ECO:0000313" key="1">
    <source>
        <dbReference type="EMBL" id="KAL1874111.1"/>
    </source>
</evidence>
<reference evidence="1 2" key="1">
    <citation type="journal article" date="2024" name="IMA Fungus">
        <title>IMA Genome - F19 : A genome assembly and annotation guide to empower mycologists, including annotated draft genome sequences of Ceratocystis pirilliformis, Diaporthe australafricana, Fusarium ophioides, Paecilomyces lecythidis, and Sporothrix stenoceras.</title>
        <authorList>
            <person name="Aylward J."/>
            <person name="Wilson A.M."/>
            <person name="Visagie C.M."/>
            <person name="Spraker J."/>
            <person name="Barnes I."/>
            <person name="Buitendag C."/>
            <person name="Ceriani C."/>
            <person name="Del Mar Angel L."/>
            <person name="du Plessis D."/>
            <person name="Fuchs T."/>
            <person name="Gasser K."/>
            <person name="Kramer D."/>
            <person name="Li W."/>
            <person name="Munsamy K."/>
            <person name="Piso A."/>
            <person name="Price J.L."/>
            <person name="Sonnekus B."/>
            <person name="Thomas C."/>
            <person name="van der Nest A."/>
            <person name="van Dijk A."/>
            <person name="van Heerden A."/>
            <person name="van Vuuren N."/>
            <person name="Yilmaz N."/>
            <person name="Duong T.A."/>
            <person name="van der Merwe N.A."/>
            <person name="Wingfield M.J."/>
            <person name="Wingfield B.D."/>
        </authorList>
    </citation>
    <scope>NUCLEOTIDE SEQUENCE [LARGE SCALE GENOMIC DNA]</scope>
    <source>
        <strain evidence="1 2">CMW 18167</strain>
    </source>
</reference>
<keyword evidence="2" id="KW-1185">Reference proteome</keyword>
<comment type="caution">
    <text evidence="1">The sequence shown here is derived from an EMBL/GenBank/DDBJ whole genome shotgun (WGS) entry which is preliminary data.</text>
</comment>
<proteinExistence type="predicted"/>
<organism evidence="1 2">
    <name type="scientific">Paecilomyces lecythidis</name>
    <dbReference type="NCBI Taxonomy" id="3004212"/>
    <lineage>
        <taxon>Eukaryota</taxon>
        <taxon>Fungi</taxon>
        <taxon>Dikarya</taxon>
        <taxon>Ascomycota</taxon>
        <taxon>Pezizomycotina</taxon>
        <taxon>Eurotiomycetes</taxon>
        <taxon>Eurotiomycetidae</taxon>
        <taxon>Eurotiales</taxon>
        <taxon>Thermoascaceae</taxon>
        <taxon>Paecilomyces</taxon>
    </lineage>
</organism>
<sequence>MDSFSVNECWIIRALDHMNEDGLLNTGNQGHFALTKTPQWHRIYSCWYLRSTGLVLGLKNTSRPEILDAPVPSLSLSDMIDDIQCAAFLRPETKHSLAEFFIARVALASDSTGLCKILLAQLRKNVTSDRLGKSSLGEIEDSEISMQEWRARHEHLFKRTPVVKVPPEVHVGYTNEAVVEKEEVDTAAFYVAQSMLKLLYE</sequence>